<evidence type="ECO:0000313" key="4">
    <source>
        <dbReference type="Proteomes" id="UP001057375"/>
    </source>
</evidence>
<reference evidence="3" key="1">
    <citation type="submission" date="2022-03" db="EMBL/GenBank/DDBJ databases">
        <title>Draft genome sequence of Aduncisulcus paluster, a free-living microaerophilic Fornicata.</title>
        <authorList>
            <person name="Yuyama I."/>
            <person name="Kume K."/>
            <person name="Tamura T."/>
            <person name="Inagaki Y."/>
            <person name="Hashimoto T."/>
        </authorList>
    </citation>
    <scope>NUCLEOTIDE SEQUENCE</scope>
    <source>
        <strain evidence="3">NY0171</strain>
    </source>
</reference>
<comment type="cofactor">
    <cofactor evidence="1">
        <name>a divalent metal cation</name>
        <dbReference type="ChEBI" id="CHEBI:60240"/>
    </cofactor>
</comment>
<dbReference type="HAMAP" id="MF_00528">
    <property type="entry name" value="Maf"/>
    <property type="match status" value="1"/>
</dbReference>
<dbReference type="InterPro" id="IPR029001">
    <property type="entry name" value="ITPase-like_fam"/>
</dbReference>
<dbReference type="InterPro" id="IPR003697">
    <property type="entry name" value="Maf-like"/>
</dbReference>
<keyword evidence="4" id="KW-1185">Reference proteome</keyword>
<name>A0ABQ5KP61_9EUKA</name>
<dbReference type="PIRSF" id="PIRSF006305">
    <property type="entry name" value="Maf"/>
    <property type="match status" value="1"/>
</dbReference>
<dbReference type="NCBIfam" id="TIGR00172">
    <property type="entry name" value="maf"/>
    <property type="match status" value="1"/>
</dbReference>
<dbReference type="SUPFAM" id="SSF52972">
    <property type="entry name" value="ITPase-like"/>
    <property type="match status" value="1"/>
</dbReference>
<gene>
    <name evidence="3" type="ORF">ADUPG1_007667</name>
</gene>
<dbReference type="Gene3D" id="3.90.950.10">
    <property type="match status" value="1"/>
</dbReference>
<accession>A0ABQ5KP61</accession>
<protein>
    <submittedName>
        <fullName evidence="3">Nucleoside triphosphate pyrophosphatase Maf-like protein like protein</fullName>
    </submittedName>
</protein>
<proteinExistence type="inferred from homology"/>
<dbReference type="CDD" id="cd00555">
    <property type="entry name" value="Maf"/>
    <property type="match status" value="1"/>
</dbReference>
<organism evidence="3 4">
    <name type="scientific">Aduncisulcus paluster</name>
    <dbReference type="NCBI Taxonomy" id="2918883"/>
    <lineage>
        <taxon>Eukaryota</taxon>
        <taxon>Metamonada</taxon>
        <taxon>Carpediemonas-like organisms</taxon>
        <taxon>Aduncisulcus</taxon>
    </lineage>
</organism>
<dbReference type="PANTHER" id="PTHR43213">
    <property type="entry name" value="BIFUNCTIONAL DTTP/UTP PYROPHOSPHATASE/METHYLTRANSFERASE PROTEIN-RELATED"/>
    <property type="match status" value="1"/>
</dbReference>
<evidence type="ECO:0000256" key="1">
    <source>
        <dbReference type="ARBA" id="ARBA00001968"/>
    </source>
</evidence>
<dbReference type="EMBL" id="BQXS01010791">
    <property type="protein sequence ID" value="GKT34293.1"/>
    <property type="molecule type" value="Genomic_DNA"/>
</dbReference>
<dbReference type="Proteomes" id="UP001057375">
    <property type="component" value="Unassembled WGS sequence"/>
</dbReference>
<keyword evidence="2" id="KW-0378">Hydrolase</keyword>
<dbReference type="Pfam" id="PF02545">
    <property type="entry name" value="Maf"/>
    <property type="match status" value="1"/>
</dbReference>
<evidence type="ECO:0000256" key="2">
    <source>
        <dbReference type="ARBA" id="ARBA00022801"/>
    </source>
</evidence>
<comment type="caution">
    <text evidence="3">The sequence shown here is derived from an EMBL/GenBank/DDBJ whole genome shotgun (WGS) entry which is preliminary data.</text>
</comment>
<sequence>MILHLLEKLNSKKIILGSGSPRRKELLSQIGVKFEIIKSKFDEDTVDISLRPDDYVTASAVGKAQWVVDHCQAQDKEWDLIIGVDTVVIFPEHKTHRGSPIVGKPKDTKDLLEILSKLSGSTHRVISGVCMVINGKYSKDGKNSVVSFHDTTELTFGDIPVALIEEYSKSSEPYDKAGGYAIQGTASTWCTEMHGSYFNVMGFPLHKISKELANFIIKTE</sequence>
<evidence type="ECO:0000313" key="3">
    <source>
        <dbReference type="EMBL" id="GKT34293.1"/>
    </source>
</evidence>
<dbReference type="PANTHER" id="PTHR43213:SF5">
    <property type="entry name" value="BIFUNCTIONAL DTTP_UTP PYROPHOSPHATASE_METHYLTRANSFERASE PROTEIN-RELATED"/>
    <property type="match status" value="1"/>
</dbReference>